<dbReference type="Pfam" id="PF09370">
    <property type="entry name" value="PEP_hydrolase"/>
    <property type="match status" value="1"/>
</dbReference>
<evidence type="ECO:0000313" key="2">
    <source>
        <dbReference type="EMBL" id="KZL88987.1"/>
    </source>
</evidence>
<feature type="domain" description="TIM-barrel" evidence="1">
    <location>
        <begin position="10"/>
        <end position="273"/>
    </location>
</feature>
<dbReference type="AlphaFoldDB" id="A0A162QUL1"/>
<keyword evidence="3" id="KW-1185">Reference proteome</keyword>
<dbReference type="InterPro" id="IPR015813">
    <property type="entry name" value="Pyrv/PenolPyrv_kinase-like_dom"/>
</dbReference>
<gene>
    <name evidence="2" type="ORF">CLMAG_56850</name>
</gene>
<dbReference type="PATRIC" id="fig|1121326.3.peg.5741"/>
<dbReference type="Proteomes" id="UP000076603">
    <property type="component" value="Unassembled WGS sequence"/>
</dbReference>
<accession>A0A162QUL1</accession>
<organism evidence="2 3">
    <name type="scientific">Clostridium magnum DSM 2767</name>
    <dbReference type="NCBI Taxonomy" id="1121326"/>
    <lineage>
        <taxon>Bacteria</taxon>
        <taxon>Bacillati</taxon>
        <taxon>Bacillota</taxon>
        <taxon>Clostridia</taxon>
        <taxon>Eubacteriales</taxon>
        <taxon>Clostridiaceae</taxon>
        <taxon>Clostridium</taxon>
    </lineage>
</organism>
<dbReference type="PIRSF" id="PIRSF034452">
    <property type="entry name" value="TIM-br_sig_trnsd"/>
    <property type="match status" value="1"/>
</dbReference>
<comment type="caution">
    <text evidence="2">The sequence shown here is derived from an EMBL/GenBank/DDBJ whole genome shotgun (WGS) entry which is preliminary data.</text>
</comment>
<dbReference type="STRING" id="1121326.CLMAG_56850"/>
<dbReference type="PANTHER" id="PTHR31862">
    <property type="entry name" value="UPF0261 DOMAIN PROTEIN (AFU_ORTHOLOGUE AFUA_1G10120)"/>
    <property type="match status" value="1"/>
</dbReference>
<dbReference type="InterPro" id="IPR013785">
    <property type="entry name" value="Aldolase_TIM"/>
</dbReference>
<evidence type="ECO:0000259" key="1">
    <source>
        <dbReference type="Pfam" id="PF09370"/>
    </source>
</evidence>
<dbReference type="GO" id="GO:0003824">
    <property type="term" value="F:catalytic activity"/>
    <property type="evidence" value="ECO:0007669"/>
    <property type="project" value="InterPro"/>
</dbReference>
<dbReference type="OrthoDB" id="9805644at2"/>
<dbReference type="PANTHER" id="PTHR31862:SF1">
    <property type="entry name" value="UPF0261 DOMAIN PROTEIN (AFU_ORTHOLOGUE AFUA_1G10120)"/>
    <property type="match status" value="1"/>
</dbReference>
<evidence type="ECO:0000313" key="3">
    <source>
        <dbReference type="Proteomes" id="UP000076603"/>
    </source>
</evidence>
<dbReference type="SUPFAM" id="SSF51621">
    <property type="entry name" value="Phosphoenolpyruvate/pyruvate domain"/>
    <property type="match status" value="1"/>
</dbReference>
<dbReference type="EMBL" id="LWAE01000012">
    <property type="protein sequence ID" value="KZL88987.1"/>
    <property type="molecule type" value="Genomic_DNA"/>
</dbReference>
<name>A0A162QUL1_9CLOT</name>
<dbReference type="Gene3D" id="3.20.20.70">
    <property type="entry name" value="Aldolase class I"/>
    <property type="match status" value="1"/>
</dbReference>
<dbReference type="InterPro" id="IPR051353">
    <property type="entry name" value="Tobamovirus_resist_UPF0261"/>
</dbReference>
<dbReference type="InterPro" id="IPR009215">
    <property type="entry name" value="TIM-br_IGPS-like"/>
</dbReference>
<proteinExistence type="predicted"/>
<reference evidence="2 3" key="1">
    <citation type="submission" date="2016-04" db="EMBL/GenBank/DDBJ databases">
        <title>Genome sequence of Clostridium magnum DSM 2767.</title>
        <authorList>
            <person name="Poehlein A."/>
            <person name="Uhlig R."/>
            <person name="Fischer R."/>
            <person name="Bahl H."/>
            <person name="Daniel R."/>
        </authorList>
    </citation>
    <scope>NUCLEOTIDE SEQUENCE [LARGE SCALE GENOMIC DNA]</scope>
    <source>
        <strain evidence="2 3">DSM 2767</strain>
    </source>
</reference>
<sequence length="275" mass="29771">MAKRFREDEVINLLKKQIEAKKALFMPNCGCGLTAKLQEKGGADLICVSATSYWRMKGQGSLSPLMPYSDINKIILDLAPEVVANVQNTPILSLSGATNPLLPHKKHLTMLWEAGISGINPFMMKIYGEAIMEQMSNIGMGWDREVEMVGEAHKMDMFSLAYAFTPEEATVLAEVGCPAIASHCGSTIGGLKGAKSSLSLDEACEVSQKIFDAARKVNPDVILFAHGGPIEGPKEVKYVIEHTDAQGFIGGSAAERVPIEKAVLAATEEYKELKL</sequence>
<dbReference type="RefSeq" id="WP_066630214.1">
    <property type="nucleotide sequence ID" value="NZ_FQXL01000020.1"/>
</dbReference>
<protein>
    <submittedName>
        <fullName evidence="2">TIM-barrel signal transduction protein</fullName>
    </submittedName>
</protein>